<sequence>MIIFGTGFYGKIEDYKNHWIETKFFHVFFIPLFPTSSMCVIDSSFRKRTGWDLALHSKSVKAAYGRFFTFIIAAFFLFWTFENGIKNFLAESIFGFAMTACWIYLYFFYGKPTAEEIQSRDKMASCTGLSVLPHWISFSHAESQLKFFTTVYQEKYPDSDWKADLKKGQRNPQQIKLLYTLALFNCMIFDTPENEELYYKADNDYQLAPQSSPDTRLAF</sequence>
<feature type="transmembrane region" description="Helical" evidence="1">
    <location>
        <begin position="62"/>
        <end position="81"/>
    </location>
</feature>
<gene>
    <name evidence="2" type="ORF">TH53_13010</name>
</gene>
<dbReference type="AlphaFoldDB" id="A0A0D0GQB3"/>
<feature type="transmembrane region" description="Helical" evidence="1">
    <location>
        <begin position="93"/>
        <end position="110"/>
    </location>
</feature>
<comment type="caution">
    <text evidence="2">The sequence shown here is derived from an EMBL/GenBank/DDBJ whole genome shotgun (WGS) entry which is preliminary data.</text>
</comment>
<evidence type="ECO:0000313" key="2">
    <source>
        <dbReference type="EMBL" id="KIO76746.1"/>
    </source>
</evidence>
<keyword evidence="1" id="KW-0472">Membrane</keyword>
<organism evidence="2 3">
    <name type="scientific">Pedobacter lusitanus</name>
    <dbReference type="NCBI Taxonomy" id="1503925"/>
    <lineage>
        <taxon>Bacteria</taxon>
        <taxon>Pseudomonadati</taxon>
        <taxon>Bacteroidota</taxon>
        <taxon>Sphingobacteriia</taxon>
        <taxon>Sphingobacteriales</taxon>
        <taxon>Sphingobacteriaceae</taxon>
        <taxon>Pedobacter</taxon>
    </lineage>
</organism>
<evidence type="ECO:0000256" key="1">
    <source>
        <dbReference type="SAM" id="Phobius"/>
    </source>
</evidence>
<feature type="transmembrane region" description="Helical" evidence="1">
    <location>
        <begin position="24"/>
        <end position="41"/>
    </location>
</feature>
<dbReference type="EMBL" id="JXRA01000055">
    <property type="protein sequence ID" value="KIO76746.1"/>
    <property type="molecule type" value="Genomic_DNA"/>
</dbReference>
<name>A0A0D0GQB3_9SPHI</name>
<keyword evidence="3" id="KW-1185">Reference proteome</keyword>
<evidence type="ECO:0000313" key="3">
    <source>
        <dbReference type="Proteomes" id="UP000032049"/>
    </source>
</evidence>
<keyword evidence="1" id="KW-0812">Transmembrane</keyword>
<keyword evidence="1" id="KW-1133">Transmembrane helix</keyword>
<proteinExistence type="predicted"/>
<protein>
    <submittedName>
        <fullName evidence="2">Uncharacterized protein</fullName>
    </submittedName>
</protein>
<accession>A0A0D0GQB3</accession>
<dbReference type="RefSeq" id="WP_041882596.1">
    <property type="nucleotide sequence ID" value="NZ_CP157278.1"/>
</dbReference>
<reference evidence="2 3" key="1">
    <citation type="submission" date="2015-01" db="EMBL/GenBank/DDBJ databases">
        <title>Draft genome sequence of Pedobacter sp. NL19 isolated from sludge of an effluent treatment pond in an abandoned uranium mine.</title>
        <authorList>
            <person name="Santos T."/>
            <person name="Caetano T."/>
            <person name="Covas C."/>
            <person name="Cruz A."/>
            <person name="Mendo S."/>
        </authorList>
    </citation>
    <scope>NUCLEOTIDE SEQUENCE [LARGE SCALE GENOMIC DNA]</scope>
    <source>
        <strain evidence="2 3">NL19</strain>
    </source>
</reference>
<dbReference type="Proteomes" id="UP000032049">
    <property type="component" value="Unassembled WGS sequence"/>
</dbReference>
<dbReference type="OrthoDB" id="8775592at2"/>